<dbReference type="Proteomes" id="UP001603857">
    <property type="component" value="Unassembled WGS sequence"/>
</dbReference>
<dbReference type="EMBL" id="JBGMDY010000003">
    <property type="protein sequence ID" value="KAL2341023.1"/>
    <property type="molecule type" value="Genomic_DNA"/>
</dbReference>
<gene>
    <name evidence="2" type="ORF">Fmac_008963</name>
</gene>
<proteinExistence type="predicted"/>
<reference evidence="2 3" key="1">
    <citation type="submission" date="2024-08" db="EMBL/GenBank/DDBJ databases">
        <title>Insights into the chromosomal genome structure of Flemingia macrophylla.</title>
        <authorList>
            <person name="Ding Y."/>
            <person name="Zhao Y."/>
            <person name="Bi W."/>
            <person name="Wu M."/>
            <person name="Zhao G."/>
            <person name="Gong Y."/>
            <person name="Li W."/>
            <person name="Zhang P."/>
        </authorList>
    </citation>
    <scope>NUCLEOTIDE SEQUENCE [LARGE SCALE GENOMIC DNA]</scope>
    <source>
        <strain evidence="2">DYQJB</strain>
        <tissue evidence="2">Leaf</tissue>
    </source>
</reference>
<feature type="region of interest" description="Disordered" evidence="1">
    <location>
        <begin position="49"/>
        <end position="68"/>
    </location>
</feature>
<sequence>MDIKIILVKLLQQCNVSRSLEKSQVRRQNYTAKDQTFHLLLSLYPKQESNLTNHKSNQQNTTLYSTNS</sequence>
<accession>A0ABD1MYX4</accession>
<organism evidence="2 3">
    <name type="scientific">Flemingia macrophylla</name>
    <dbReference type="NCBI Taxonomy" id="520843"/>
    <lineage>
        <taxon>Eukaryota</taxon>
        <taxon>Viridiplantae</taxon>
        <taxon>Streptophyta</taxon>
        <taxon>Embryophyta</taxon>
        <taxon>Tracheophyta</taxon>
        <taxon>Spermatophyta</taxon>
        <taxon>Magnoliopsida</taxon>
        <taxon>eudicotyledons</taxon>
        <taxon>Gunneridae</taxon>
        <taxon>Pentapetalae</taxon>
        <taxon>rosids</taxon>
        <taxon>fabids</taxon>
        <taxon>Fabales</taxon>
        <taxon>Fabaceae</taxon>
        <taxon>Papilionoideae</taxon>
        <taxon>50 kb inversion clade</taxon>
        <taxon>NPAAA clade</taxon>
        <taxon>indigoferoid/millettioid clade</taxon>
        <taxon>Phaseoleae</taxon>
        <taxon>Flemingia</taxon>
    </lineage>
</organism>
<name>A0ABD1MYX4_9FABA</name>
<evidence type="ECO:0000256" key="1">
    <source>
        <dbReference type="SAM" id="MobiDB-lite"/>
    </source>
</evidence>
<dbReference type="AlphaFoldDB" id="A0ABD1MYX4"/>
<comment type="caution">
    <text evidence="2">The sequence shown here is derived from an EMBL/GenBank/DDBJ whole genome shotgun (WGS) entry which is preliminary data.</text>
</comment>
<keyword evidence="3" id="KW-1185">Reference proteome</keyword>
<evidence type="ECO:0000313" key="2">
    <source>
        <dbReference type="EMBL" id="KAL2341023.1"/>
    </source>
</evidence>
<protein>
    <submittedName>
        <fullName evidence="2">Uncharacterized protein</fullName>
    </submittedName>
</protein>
<evidence type="ECO:0000313" key="3">
    <source>
        <dbReference type="Proteomes" id="UP001603857"/>
    </source>
</evidence>